<dbReference type="EMBL" id="SNRW01011589">
    <property type="protein sequence ID" value="KAA6374957.1"/>
    <property type="molecule type" value="Genomic_DNA"/>
</dbReference>
<feature type="non-terminal residue" evidence="1">
    <location>
        <position position="1"/>
    </location>
</feature>
<reference evidence="1 2" key="1">
    <citation type="submission" date="2019-03" db="EMBL/GenBank/DDBJ databases">
        <title>Single cell metagenomics reveals metabolic interactions within the superorganism composed of flagellate Streblomastix strix and complex community of Bacteroidetes bacteria on its surface.</title>
        <authorList>
            <person name="Treitli S.C."/>
            <person name="Kolisko M."/>
            <person name="Husnik F."/>
            <person name="Keeling P."/>
            <person name="Hampl V."/>
        </authorList>
    </citation>
    <scope>NUCLEOTIDE SEQUENCE [LARGE SCALE GENOMIC DNA]</scope>
    <source>
        <strain evidence="1">ST1C</strain>
    </source>
</reference>
<evidence type="ECO:0000313" key="1">
    <source>
        <dbReference type="EMBL" id="KAA6374957.1"/>
    </source>
</evidence>
<sequence length="53" mass="5988">FLENELVSVARNDISNNGEFIAVITMVMKHKNLTRKTIILKTKLGKYSPVKAI</sequence>
<proteinExistence type="predicted"/>
<dbReference type="Proteomes" id="UP000324800">
    <property type="component" value="Unassembled WGS sequence"/>
</dbReference>
<evidence type="ECO:0000313" key="2">
    <source>
        <dbReference type="Proteomes" id="UP000324800"/>
    </source>
</evidence>
<dbReference type="AlphaFoldDB" id="A0A5J4UXB3"/>
<protein>
    <submittedName>
        <fullName evidence="1">Uncharacterized protein</fullName>
    </submittedName>
</protein>
<name>A0A5J4UXB3_9EUKA</name>
<gene>
    <name evidence="1" type="ORF">EZS28_029516</name>
</gene>
<organism evidence="1 2">
    <name type="scientific">Streblomastix strix</name>
    <dbReference type="NCBI Taxonomy" id="222440"/>
    <lineage>
        <taxon>Eukaryota</taxon>
        <taxon>Metamonada</taxon>
        <taxon>Preaxostyla</taxon>
        <taxon>Oxymonadida</taxon>
        <taxon>Streblomastigidae</taxon>
        <taxon>Streblomastix</taxon>
    </lineage>
</organism>
<accession>A0A5J4UXB3</accession>
<comment type="caution">
    <text evidence="1">The sequence shown here is derived from an EMBL/GenBank/DDBJ whole genome shotgun (WGS) entry which is preliminary data.</text>
</comment>